<sequence length="95" mass="10765">MCQTALTNQAARIKKDKEEREYDSSRVSLYETYDQVLQGGAARKFIGQLAGNLRLDTNTVTELTEIEDLESRAEAQEVKYKDAAQKLYFTIALAQ</sequence>
<protein>
    <submittedName>
        <fullName evidence="1">Uncharacterized protein</fullName>
    </submittedName>
</protein>
<gene>
    <name evidence="1" type="ORF">HETSPECPRED_004376</name>
</gene>
<name>A0A8H3IMM8_9LECA</name>
<comment type="caution">
    <text evidence="1">The sequence shown here is derived from an EMBL/GenBank/DDBJ whole genome shotgun (WGS) entry which is preliminary data.</text>
</comment>
<evidence type="ECO:0000313" key="1">
    <source>
        <dbReference type="EMBL" id="CAF9920840.1"/>
    </source>
</evidence>
<organism evidence="1 2">
    <name type="scientific">Heterodermia speciosa</name>
    <dbReference type="NCBI Taxonomy" id="116794"/>
    <lineage>
        <taxon>Eukaryota</taxon>
        <taxon>Fungi</taxon>
        <taxon>Dikarya</taxon>
        <taxon>Ascomycota</taxon>
        <taxon>Pezizomycotina</taxon>
        <taxon>Lecanoromycetes</taxon>
        <taxon>OSLEUM clade</taxon>
        <taxon>Lecanoromycetidae</taxon>
        <taxon>Caliciales</taxon>
        <taxon>Physciaceae</taxon>
        <taxon>Heterodermia</taxon>
    </lineage>
</organism>
<reference evidence="1" key="1">
    <citation type="submission" date="2021-03" db="EMBL/GenBank/DDBJ databases">
        <authorList>
            <person name="Tagirdzhanova G."/>
        </authorList>
    </citation>
    <scope>NUCLEOTIDE SEQUENCE</scope>
</reference>
<dbReference type="Proteomes" id="UP000664521">
    <property type="component" value="Unassembled WGS sequence"/>
</dbReference>
<proteinExistence type="predicted"/>
<dbReference type="EMBL" id="CAJPDS010000026">
    <property type="protein sequence ID" value="CAF9920840.1"/>
    <property type="molecule type" value="Genomic_DNA"/>
</dbReference>
<evidence type="ECO:0000313" key="2">
    <source>
        <dbReference type="Proteomes" id="UP000664521"/>
    </source>
</evidence>
<keyword evidence="2" id="KW-1185">Reference proteome</keyword>
<accession>A0A8H3IMM8</accession>
<dbReference type="AlphaFoldDB" id="A0A8H3IMM8"/>